<feature type="region of interest" description="Disordered" evidence="9">
    <location>
        <begin position="31"/>
        <end position="56"/>
    </location>
</feature>
<evidence type="ECO:0000256" key="3">
    <source>
        <dbReference type="ARBA" id="ARBA00022946"/>
    </source>
</evidence>
<accession>A0A1G4JJU9</accession>
<dbReference type="EMBL" id="LT598481">
    <property type="protein sequence ID" value="SCU90815.1"/>
    <property type="molecule type" value="Genomic_DNA"/>
</dbReference>
<keyword evidence="5" id="KW-0496">Mitochondrion</keyword>
<dbReference type="Gene3D" id="2.40.50.100">
    <property type="match status" value="1"/>
</dbReference>
<dbReference type="FunFam" id="2.40.50.100:FF:000042">
    <property type="entry name" value="50S ribosomal protein L27"/>
    <property type="match status" value="1"/>
</dbReference>
<dbReference type="PRINTS" id="PR00063">
    <property type="entry name" value="RIBOSOMALL27"/>
</dbReference>
<dbReference type="SUPFAM" id="SSF110324">
    <property type="entry name" value="Ribosomal L27 protein-like"/>
    <property type="match status" value="1"/>
</dbReference>
<evidence type="ECO:0000256" key="8">
    <source>
        <dbReference type="ARBA" id="ARBA00035465"/>
    </source>
</evidence>
<evidence type="ECO:0000256" key="5">
    <source>
        <dbReference type="ARBA" id="ARBA00023128"/>
    </source>
</evidence>
<evidence type="ECO:0000256" key="2">
    <source>
        <dbReference type="ARBA" id="ARBA00010797"/>
    </source>
</evidence>
<sequence length="372" mass="42309">MTLWNSLLGYNRVPAGKTAVNVFQQIRTATKKAAGSRTSMKDSAGRRLGPKKNEGQKVTPGEILMRQRGTKFYPGENVGIGKDHTIFALEPGFVRFYLDPFHPKRKFIGVALNESSKLPTPHFAPRVRRFGRQLIENVEKARKETNSLTRKQFLARDSIAAGMKEREIQRAALSLRLAKTLTETLNLGLEGQAMSWATSYLMRLRSCLKNGFALSDAQYNSRHCLEQEIILQAKREGWAQEAVDAKLRELQIVTDKLDCSTSFNNRLELTRHISLTEREDRKLELLKDLAGMTLATRKDKKEVEKMLESSSEYLTKSEEVHLRRRFLKPVQPEGVAKDTKSDKKSVVVRRFNYIRGGIDSIPRAKTAFLSKL</sequence>
<dbReference type="InterPro" id="IPR041244">
    <property type="entry name" value="Ribosomal_bL27m_C"/>
</dbReference>
<dbReference type="AlphaFoldDB" id="A0A1G4JJU9"/>
<dbReference type="Proteomes" id="UP000191144">
    <property type="component" value="Chromosome E"/>
</dbReference>
<keyword evidence="3" id="KW-0809">Transit peptide</keyword>
<evidence type="ECO:0000256" key="4">
    <source>
        <dbReference type="ARBA" id="ARBA00022980"/>
    </source>
</evidence>
<feature type="domain" description="Large ribosomal subunit protein bL27m C-terminal" evidence="10">
    <location>
        <begin position="136"/>
        <end position="372"/>
    </location>
</feature>
<proteinExistence type="inferred from homology"/>
<evidence type="ECO:0000256" key="9">
    <source>
        <dbReference type="SAM" id="MobiDB-lite"/>
    </source>
</evidence>
<evidence type="ECO:0000256" key="7">
    <source>
        <dbReference type="ARBA" id="ARBA00035267"/>
    </source>
</evidence>
<evidence type="ECO:0000256" key="1">
    <source>
        <dbReference type="ARBA" id="ARBA00004173"/>
    </source>
</evidence>
<dbReference type="PROSITE" id="PS00831">
    <property type="entry name" value="RIBOSOMAL_L27"/>
    <property type="match status" value="1"/>
</dbReference>
<keyword evidence="6" id="KW-0687">Ribonucleoprotein</keyword>
<dbReference type="InterPro" id="IPR018261">
    <property type="entry name" value="Ribosomal_bL27_CS"/>
</dbReference>
<dbReference type="GO" id="GO:0003735">
    <property type="term" value="F:structural constituent of ribosome"/>
    <property type="evidence" value="ECO:0007669"/>
    <property type="project" value="InterPro"/>
</dbReference>
<name>A0A1G4JJU9_9SACH</name>
<gene>
    <name evidence="11" type="ORF">LAME_0E10132G</name>
</gene>
<dbReference type="PANTHER" id="PTHR15893:SF0">
    <property type="entry name" value="LARGE RIBOSOMAL SUBUNIT PROTEIN BL27M"/>
    <property type="match status" value="1"/>
</dbReference>
<dbReference type="GO" id="GO:0006412">
    <property type="term" value="P:translation"/>
    <property type="evidence" value="ECO:0007669"/>
    <property type="project" value="InterPro"/>
</dbReference>
<feature type="compositionally biased region" description="Basic and acidic residues" evidence="9">
    <location>
        <begin position="39"/>
        <end position="55"/>
    </location>
</feature>
<dbReference type="InterPro" id="IPR001684">
    <property type="entry name" value="Ribosomal_bL27"/>
</dbReference>
<comment type="similarity">
    <text evidence="2">Belongs to the bacterial ribosomal protein bL27 family.</text>
</comment>
<evidence type="ECO:0000259" key="10">
    <source>
        <dbReference type="Pfam" id="PF18471"/>
    </source>
</evidence>
<evidence type="ECO:0000313" key="12">
    <source>
        <dbReference type="Proteomes" id="UP000191144"/>
    </source>
</evidence>
<dbReference type="NCBIfam" id="TIGR00062">
    <property type="entry name" value="L27"/>
    <property type="match status" value="1"/>
</dbReference>
<organism evidence="11 12">
    <name type="scientific">Lachancea meyersii CBS 8951</name>
    <dbReference type="NCBI Taxonomy" id="1266667"/>
    <lineage>
        <taxon>Eukaryota</taxon>
        <taxon>Fungi</taxon>
        <taxon>Dikarya</taxon>
        <taxon>Ascomycota</taxon>
        <taxon>Saccharomycotina</taxon>
        <taxon>Saccharomycetes</taxon>
        <taxon>Saccharomycetales</taxon>
        <taxon>Saccharomycetaceae</taxon>
        <taxon>Lachancea</taxon>
    </lineage>
</organism>
<comment type="subcellular location">
    <subcellularLocation>
        <location evidence="1">Mitochondrion</location>
    </subcellularLocation>
</comment>
<keyword evidence="4" id="KW-0689">Ribosomal protein</keyword>
<dbReference type="Pfam" id="PF18471">
    <property type="entry name" value="Ribosomal_L27_C"/>
    <property type="match status" value="1"/>
</dbReference>
<protein>
    <recommendedName>
        <fullName evidence="7">Large ribosomal subunit protein bL27m</fullName>
    </recommendedName>
    <alternativeName>
        <fullName evidence="8">54S ribosomal protein L2, mitochondrial</fullName>
    </alternativeName>
</protein>
<dbReference type="PANTHER" id="PTHR15893">
    <property type="entry name" value="RIBOSOMAL PROTEIN L27"/>
    <property type="match status" value="1"/>
</dbReference>
<keyword evidence="12" id="KW-1185">Reference proteome</keyword>
<dbReference type="OrthoDB" id="1867012at2759"/>
<dbReference type="GO" id="GO:0005762">
    <property type="term" value="C:mitochondrial large ribosomal subunit"/>
    <property type="evidence" value="ECO:0007669"/>
    <property type="project" value="TreeGrafter"/>
</dbReference>
<evidence type="ECO:0000256" key="6">
    <source>
        <dbReference type="ARBA" id="ARBA00023274"/>
    </source>
</evidence>
<reference evidence="12" key="1">
    <citation type="submission" date="2016-03" db="EMBL/GenBank/DDBJ databases">
        <authorList>
            <person name="Devillers Hugo."/>
        </authorList>
    </citation>
    <scope>NUCLEOTIDE SEQUENCE [LARGE SCALE GENOMIC DNA]</scope>
</reference>
<evidence type="ECO:0000313" key="11">
    <source>
        <dbReference type="EMBL" id="SCU90815.1"/>
    </source>
</evidence>
<dbReference type="Pfam" id="PF01016">
    <property type="entry name" value="Ribosomal_L27"/>
    <property type="match status" value="1"/>
</dbReference>